<evidence type="ECO:0000256" key="1">
    <source>
        <dbReference type="ARBA" id="ARBA00022553"/>
    </source>
</evidence>
<evidence type="ECO:0000256" key="2">
    <source>
        <dbReference type="PROSITE-ProRule" id="PRU00169"/>
    </source>
</evidence>
<dbReference type="InterPro" id="IPR050595">
    <property type="entry name" value="Bact_response_regulator"/>
</dbReference>
<gene>
    <name evidence="4" type="ORF">A2Y62_05370</name>
</gene>
<keyword evidence="1 2" id="KW-0597">Phosphoprotein</keyword>
<accession>A0A1F5VXM3</accession>
<dbReference type="Pfam" id="PF00072">
    <property type="entry name" value="Response_reg"/>
    <property type="match status" value="1"/>
</dbReference>
<dbReference type="PROSITE" id="PS50110">
    <property type="entry name" value="RESPONSE_REGULATORY"/>
    <property type="match status" value="1"/>
</dbReference>
<evidence type="ECO:0000313" key="5">
    <source>
        <dbReference type="Proteomes" id="UP000178943"/>
    </source>
</evidence>
<organism evidence="4 5">
    <name type="scientific">Candidatus Fischerbacteria bacterium RBG_13_37_8</name>
    <dbReference type="NCBI Taxonomy" id="1817863"/>
    <lineage>
        <taxon>Bacteria</taxon>
        <taxon>Candidatus Fischeribacteriota</taxon>
    </lineage>
</organism>
<evidence type="ECO:0000259" key="3">
    <source>
        <dbReference type="PROSITE" id="PS50110"/>
    </source>
</evidence>
<sequence>MKDNLNVLVIDDMRAAREGLIALLQEYVPNVKIFEAEDGLDGYAIIQRYQNKIDLIFTDINMPQVNGLKLIKILRDVESCKDLPIIVVSILHDRTDIEKAISLGANGYLTKPTKKEDFAVIYTAIIEPLLK</sequence>
<name>A0A1F5VXM3_9BACT</name>
<dbReference type="InterPro" id="IPR001789">
    <property type="entry name" value="Sig_transdc_resp-reg_receiver"/>
</dbReference>
<comment type="caution">
    <text evidence="4">The sequence shown here is derived from an EMBL/GenBank/DDBJ whole genome shotgun (WGS) entry which is preliminary data.</text>
</comment>
<dbReference type="SUPFAM" id="SSF52172">
    <property type="entry name" value="CheY-like"/>
    <property type="match status" value="1"/>
</dbReference>
<dbReference type="AlphaFoldDB" id="A0A1F5VXM3"/>
<reference evidence="4 5" key="1">
    <citation type="journal article" date="2016" name="Nat. Commun.">
        <title>Thousands of microbial genomes shed light on interconnected biogeochemical processes in an aquifer system.</title>
        <authorList>
            <person name="Anantharaman K."/>
            <person name="Brown C.T."/>
            <person name="Hug L.A."/>
            <person name="Sharon I."/>
            <person name="Castelle C.J."/>
            <person name="Probst A.J."/>
            <person name="Thomas B.C."/>
            <person name="Singh A."/>
            <person name="Wilkins M.J."/>
            <person name="Karaoz U."/>
            <person name="Brodie E.L."/>
            <person name="Williams K.H."/>
            <person name="Hubbard S.S."/>
            <person name="Banfield J.F."/>
        </authorList>
    </citation>
    <scope>NUCLEOTIDE SEQUENCE [LARGE SCALE GENOMIC DNA]</scope>
</reference>
<dbReference type="STRING" id="1817863.A2Y62_05370"/>
<dbReference type="PANTHER" id="PTHR44591">
    <property type="entry name" value="STRESS RESPONSE REGULATOR PROTEIN 1"/>
    <property type="match status" value="1"/>
</dbReference>
<dbReference type="EMBL" id="MFGW01000010">
    <property type="protein sequence ID" value="OGF68192.1"/>
    <property type="molecule type" value="Genomic_DNA"/>
</dbReference>
<feature type="domain" description="Response regulatory" evidence="3">
    <location>
        <begin position="6"/>
        <end position="126"/>
    </location>
</feature>
<evidence type="ECO:0000313" key="4">
    <source>
        <dbReference type="EMBL" id="OGF68192.1"/>
    </source>
</evidence>
<dbReference type="Proteomes" id="UP000178943">
    <property type="component" value="Unassembled WGS sequence"/>
</dbReference>
<dbReference type="InterPro" id="IPR011006">
    <property type="entry name" value="CheY-like_superfamily"/>
</dbReference>
<protein>
    <recommendedName>
        <fullName evidence="3">Response regulatory domain-containing protein</fullName>
    </recommendedName>
</protein>
<dbReference type="PANTHER" id="PTHR44591:SF23">
    <property type="entry name" value="CHEY SUBFAMILY"/>
    <property type="match status" value="1"/>
</dbReference>
<dbReference type="GO" id="GO:0000160">
    <property type="term" value="P:phosphorelay signal transduction system"/>
    <property type="evidence" value="ECO:0007669"/>
    <property type="project" value="InterPro"/>
</dbReference>
<dbReference type="SMART" id="SM00448">
    <property type="entry name" value="REC"/>
    <property type="match status" value="1"/>
</dbReference>
<proteinExistence type="predicted"/>
<dbReference type="Gene3D" id="3.40.50.2300">
    <property type="match status" value="1"/>
</dbReference>
<feature type="modified residue" description="4-aspartylphosphate" evidence="2">
    <location>
        <position position="59"/>
    </location>
</feature>